<keyword evidence="3" id="KW-1185">Reference proteome</keyword>
<feature type="compositionally biased region" description="Low complexity" evidence="1">
    <location>
        <begin position="58"/>
        <end position="100"/>
    </location>
</feature>
<gene>
    <name evidence="2" type="ORF">DICPUDRAFT_78088</name>
</gene>
<proteinExistence type="predicted"/>
<dbReference type="GeneID" id="10501029"/>
<dbReference type="VEuPathDB" id="AmoebaDB:DICPUDRAFT_78088"/>
<dbReference type="InterPro" id="IPR051904">
    <property type="entry name" value="UPF0746_actin_org"/>
</dbReference>
<evidence type="ECO:0000313" key="2">
    <source>
        <dbReference type="EMBL" id="EGC36233.1"/>
    </source>
</evidence>
<evidence type="ECO:0000313" key="3">
    <source>
        <dbReference type="Proteomes" id="UP000001064"/>
    </source>
</evidence>
<name>F0ZII9_DICPU</name>
<dbReference type="Proteomes" id="UP000001064">
    <property type="component" value="Unassembled WGS sequence"/>
</dbReference>
<reference evidence="3" key="1">
    <citation type="journal article" date="2011" name="Genome Biol.">
        <title>Comparative genomics of the social amoebae Dictyostelium discoideum and Dictyostelium purpureum.</title>
        <authorList>
            <consortium name="US DOE Joint Genome Institute (JGI-PGF)"/>
            <person name="Sucgang R."/>
            <person name="Kuo A."/>
            <person name="Tian X."/>
            <person name="Salerno W."/>
            <person name="Parikh A."/>
            <person name="Feasley C.L."/>
            <person name="Dalin E."/>
            <person name="Tu H."/>
            <person name="Huang E."/>
            <person name="Barry K."/>
            <person name="Lindquist E."/>
            <person name="Shapiro H."/>
            <person name="Bruce D."/>
            <person name="Schmutz J."/>
            <person name="Salamov A."/>
            <person name="Fey P."/>
            <person name="Gaudet P."/>
            <person name="Anjard C."/>
            <person name="Babu M.M."/>
            <person name="Basu S."/>
            <person name="Bushmanova Y."/>
            <person name="van der Wel H."/>
            <person name="Katoh-Kurasawa M."/>
            <person name="Dinh C."/>
            <person name="Coutinho P.M."/>
            <person name="Saito T."/>
            <person name="Elias M."/>
            <person name="Schaap P."/>
            <person name="Kay R.R."/>
            <person name="Henrissat B."/>
            <person name="Eichinger L."/>
            <person name="Rivero F."/>
            <person name="Putnam N.H."/>
            <person name="West C.M."/>
            <person name="Loomis W.F."/>
            <person name="Chisholm R.L."/>
            <person name="Shaulsky G."/>
            <person name="Strassmann J.E."/>
            <person name="Queller D.C."/>
            <person name="Kuspa A."/>
            <person name="Grigoriev I.V."/>
        </authorList>
    </citation>
    <scope>NUCLEOTIDE SEQUENCE [LARGE SCALE GENOMIC DNA]</scope>
    <source>
        <strain evidence="3">QSDP1</strain>
    </source>
</reference>
<dbReference type="PANTHER" id="PTHR32488:SF76">
    <property type="entry name" value="ANKYRIN REPEAT-CONTAINING PROTEIN-RELATED"/>
    <property type="match status" value="1"/>
</dbReference>
<dbReference type="OMA" id="DNILWIY"/>
<organism evidence="2 3">
    <name type="scientific">Dictyostelium purpureum</name>
    <name type="common">Slime mold</name>
    <dbReference type="NCBI Taxonomy" id="5786"/>
    <lineage>
        <taxon>Eukaryota</taxon>
        <taxon>Amoebozoa</taxon>
        <taxon>Evosea</taxon>
        <taxon>Eumycetozoa</taxon>
        <taxon>Dictyostelia</taxon>
        <taxon>Dictyosteliales</taxon>
        <taxon>Dictyosteliaceae</taxon>
        <taxon>Dictyostelium</taxon>
    </lineage>
</organism>
<dbReference type="RefSeq" id="XP_003287242.1">
    <property type="nucleotide sequence ID" value="XM_003287194.1"/>
</dbReference>
<dbReference type="KEGG" id="dpp:DICPUDRAFT_78088"/>
<protein>
    <submittedName>
        <fullName evidence="2">Uncharacterized protein</fullName>
    </submittedName>
</protein>
<dbReference type="AlphaFoldDB" id="F0ZII9"/>
<sequence length="823" mass="97872">MDLKRKNDKITNNNKNYTNNNNNNNNNKNNNNNNYYYNINNNNQLTPMLSNEIKNKKNNNNNNNNNNNKNNNNNNNNSINNNIYNYNKNSNNNNNNNNNNDKLISNKKYKSTDISSEFDNIYTSTNTPSLVFTSNKENNNPGEIAFWKIFKNKILFNKIFSNFKFKELFNYRDLKDSGHILTKFSNGEAIIRDMVKSGKFVFSDFKLELIISVITQDTKENREFYRQLFSIYYHQNVDYSSWVQTFVKYHNKIAFLEFFKIFKLDKSKISVKVTYFGKSIKKNLKMKEFVESNGVKVIETISVFDMITNFQYSQKLKWLISFILFCIDDNIQPKPKHIFIKELLFNSLDTIKSSTIYLNSTINEISQSKDKFLKEKTYYFLKYIYSIYAEKYKKPLSKPTSYHIYFRGKYKIERIYSDRREFVYPSNVPPTFIKSDEFIDFQIKLIKFLPISYIKGVVEEAIFSSNNLVPIDLMIKRKGGCLYGYLINHLRNITKTEILDHFFNKHQELMFIDDNILWIYTNSKVMGHFENLMKSISRKFIVLLHFPKSDLKNTPSKDFFERLERAIDNPTVYNFAYNSMHPQNSINRYKSYFVKLKYFNQDSAISLLDKHLKIYGISEYFDIETILKNKLNQSYKLIYWIFQDLSDGYIQSNLLNEELTIKSGINANNEKYEIKIKRFTSWEMLLYYCGRTKFLYQNLDLNSKLKEQIFLDLVFKFKVRVFLNLLKHLTYSDFNHEYVKGIIYSIADLSVVRIFKKPLNENQPFYLELSDSSYRILTKTPFRNPLAENFIGATHLISNNDLGDTKIVCYKYNTKKIKIILLN</sequence>
<dbReference type="EMBL" id="GL871033">
    <property type="protein sequence ID" value="EGC36233.1"/>
    <property type="molecule type" value="Genomic_DNA"/>
</dbReference>
<dbReference type="InParanoid" id="F0ZII9"/>
<feature type="compositionally biased region" description="Low complexity" evidence="1">
    <location>
        <begin position="10"/>
        <end position="43"/>
    </location>
</feature>
<dbReference type="eggNOG" id="ENOG502SEXC">
    <property type="taxonomic scope" value="Eukaryota"/>
</dbReference>
<dbReference type="PANTHER" id="PTHR32488">
    <property type="entry name" value="UPF0746 PROTEIN DDB_G0280785-RELATED"/>
    <property type="match status" value="1"/>
</dbReference>
<evidence type="ECO:0000256" key="1">
    <source>
        <dbReference type="SAM" id="MobiDB-lite"/>
    </source>
</evidence>
<accession>F0ZII9</accession>
<feature type="region of interest" description="Disordered" evidence="1">
    <location>
        <begin position="1"/>
        <end position="104"/>
    </location>
</feature>